<accession>A0A0V0STK8</accession>
<evidence type="ECO:0000313" key="2">
    <source>
        <dbReference type="Proteomes" id="UP000055048"/>
    </source>
</evidence>
<dbReference type="Proteomes" id="UP000055048">
    <property type="component" value="Unassembled WGS sequence"/>
</dbReference>
<dbReference type="AlphaFoldDB" id="A0A0V0STK8"/>
<dbReference type="EMBL" id="JYDJ01002773">
    <property type="protein sequence ID" value="KRX30060.1"/>
    <property type="molecule type" value="Genomic_DNA"/>
</dbReference>
<organism evidence="1 2">
    <name type="scientific">Trichinella murrelli</name>
    <dbReference type="NCBI Taxonomy" id="144512"/>
    <lineage>
        <taxon>Eukaryota</taxon>
        <taxon>Metazoa</taxon>
        <taxon>Ecdysozoa</taxon>
        <taxon>Nematoda</taxon>
        <taxon>Enoplea</taxon>
        <taxon>Dorylaimia</taxon>
        <taxon>Trichinellida</taxon>
        <taxon>Trichinellidae</taxon>
        <taxon>Trichinella</taxon>
    </lineage>
</organism>
<reference evidence="1 2" key="1">
    <citation type="submission" date="2015-01" db="EMBL/GenBank/DDBJ databases">
        <title>Evolution of Trichinella species and genotypes.</title>
        <authorList>
            <person name="Korhonen P.K."/>
            <person name="Edoardo P."/>
            <person name="Giuseppe L.R."/>
            <person name="Gasser R.B."/>
        </authorList>
    </citation>
    <scope>NUCLEOTIDE SEQUENCE [LARGE SCALE GENOMIC DNA]</scope>
    <source>
        <strain evidence="1">ISS417</strain>
    </source>
</reference>
<name>A0A0V0STK8_9BILA</name>
<sequence>MESSGLRLYSMTFSTFQSLGLAICLALGLQLLVDTKDDFLEEDITNGQLHHPIGWIQRWRSVSSINPSIMRQHLDVCNVNRKGNTLVRTLASTTWTHQC</sequence>
<keyword evidence="2" id="KW-1185">Reference proteome</keyword>
<evidence type="ECO:0000313" key="1">
    <source>
        <dbReference type="EMBL" id="KRX30060.1"/>
    </source>
</evidence>
<gene>
    <name evidence="1" type="ORF">T05_7084</name>
</gene>
<proteinExistence type="predicted"/>
<protein>
    <submittedName>
        <fullName evidence="1">Uncharacterized protein</fullName>
    </submittedName>
</protein>
<comment type="caution">
    <text evidence="1">The sequence shown here is derived from an EMBL/GenBank/DDBJ whole genome shotgun (WGS) entry which is preliminary data.</text>
</comment>